<dbReference type="Pfam" id="PF02362">
    <property type="entry name" value="B3"/>
    <property type="match status" value="3"/>
</dbReference>
<dbReference type="SMART" id="SM01019">
    <property type="entry name" value="B3"/>
    <property type="match status" value="3"/>
</dbReference>
<dbReference type="SUPFAM" id="SSF101936">
    <property type="entry name" value="DNA-binding pseudobarrel domain"/>
    <property type="match status" value="3"/>
</dbReference>
<comment type="subcellular location">
    <subcellularLocation>
        <location evidence="1">Nucleus</location>
    </subcellularLocation>
</comment>
<evidence type="ECO:0000256" key="1">
    <source>
        <dbReference type="ARBA" id="ARBA00004123"/>
    </source>
</evidence>
<feature type="domain" description="TF-B3" evidence="8">
    <location>
        <begin position="131"/>
        <end position="227"/>
    </location>
</feature>
<organism evidence="9 10">
    <name type="scientific">Penstemon smallii</name>
    <dbReference type="NCBI Taxonomy" id="265156"/>
    <lineage>
        <taxon>Eukaryota</taxon>
        <taxon>Viridiplantae</taxon>
        <taxon>Streptophyta</taxon>
        <taxon>Embryophyta</taxon>
        <taxon>Tracheophyta</taxon>
        <taxon>Spermatophyta</taxon>
        <taxon>Magnoliopsida</taxon>
        <taxon>eudicotyledons</taxon>
        <taxon>Gunneridae</taxon>
        <taxon>Pentapetalae</taxon>
        <taxon>asterids</taxon>
        <taxon>lamiids</taxon>
        <taxon>Lamiales</taxon>
        <taxon>Plantaginaceae</taxon>
        <taxon>Cheloneae</taxon>
        <taxon>Penstemon</taxon>
    </lineage>
</organism>
<dbReference type="InterPro" id="IPR039218">
    <property type="entry name" value="REM_fam"/>
</dbReference>
<evidence type="ECO:0000256" key="2">
    <source>
        <dbReference type="ARBA" id="ARBA00022737"/>
    </source>
</evidence>
<dbReference type="PANTHER" id="PTHR31674:SF62">
    <property type="entry name" value="B3 DOMAIN-CONTAINING PROTEIN REM14-RELATED"/>
    <property type="match status" value="1"/>
</dbReference>
<evidence type="ECO:0000259" key="8">
    <source>
        <dbReference type="PROSITE" id="PS50863"/>
    </source>
</evidence>
<keyword evidence="6" id="KW-0539">Nucleus</keyword>
<keyword evidence="5" id="KW-0804">Transcription</keyword>
<keyword evidence="3" id="KW-0805">Transcription regulation</keyword>
<proteinExistence type="predicted"/>
<name>A0ABD3TAL5_9LAMI</name>
<dbReference type="Proteomes" id="UP001634393">
    <property type="component" value="Unassembled WGS sequence"/>
</dbReference>
<dbReference type="EMBL" id="JBJXBP010000004">
    <property type="protein sequence ID" value="KAL3833392.1"/>
    <property type="molecule type" value="Genomic_DNA"/>
</dbReference>
<evidence type="ECO:0000256" key="4">
    <source>
        <dbReference type="ARBA" id="ARBA00023125"/>
    </source>
</evidence>
<protein>
    <recommendedName>
        <fullName evidence="8">TF-B3 domain-containing protein</fullName>
    </recommendedName>
</protein>
<evidence type="ECO:0000313" key="10">
    <source>
        <dbReference type="Proteomes" id="UP001634393"/>
    </source>
</evidence>
<dbReference type="PROSITE" id="PS50863">
    <property type="entry name" value="B3"/>
    <property type="match status" value="3"/>
</dbReference>
<comment type="caution">
    <text evidence="9">The sequence shown here is derived from an EMBL/GenBank/DDBJ whole genome shotgun (WGS) entry which is preliminary data.</text>
</comment>
<feature type="region of interest" description="Disordered" evidence="7">
    <location>
        <begin position="104"/>
        <end position="124"/>
    </location>
</feature>
<dbReference type="PANTHER" id="PTHR31674">
    <property type="entry name" value="B3 DOMAIN-CONTAINING PROTEIN REM-LIKE 3-RELATED"/>
    <property type="match status" value="1"/>
</dbReference>
<dbReference type="Gene3D" id="2.40.330.10">
    <property type="entry name" value="DNA-binding pseudobarrel domain"/>
    <property type="match status" value="3"/>
</dbReference>
<keyword evidence="10" id="KW-1185">Reference proteome</keyword>
<keyword evidence="4" id="KW-0238">DNA-binding</keyword>
<evidence type="ECO:0000256" key="5">
    <source>
        <dbReference type="ARBA" id="ARBA00023163"/>
    </source>
</evidence>
<accession>A0ABD3TAL5</accession>
<dbReference type="AlphaFoldDB" id="A0ABD3TAL5"/>
<sequence>MAASNSKTGPSFCKLLIDDDDCTSMLQIPSEFVKSYGDVLPPNATLKIDKSGKCWRVGIEKFHDRYFFTDGWKEFAQNVDLKSLEYLSFKFVGLSPFHASADEMNGSRSVSKNENGDHLTDQAGGSAPIKMWKFVKELKKHHANRMDIPKSFAIGTGIAKDMKMVLQDEKGRKWPVRVTDRKCGQFAMTAGWPNFVIGNNLVIGSTISFEFVSCLENTVKTQVIKEGTNEKELLGSVKRRGGRLGFFVSDKTIYHFTEQENDFGVERKWRFSKELKEHHFAHRLDIPKEFAIGTGIARNREIKLRDEKGRNWTVHHVMDMKCGQFALSSGWRNFLIDNKVVVGSAISFEFVPTSSDYILETRVTKRGRGRPPSRVFIN</sequence>
<dbReference type="InterPro" id="IPR015300">
    <property type="entry name" value="DNA-bd_pseudobarrel_sf"/>
</dbReference>
<feature type="domain" description="TF-B3" evidence="8">
    <location>
        <begin position="269"/>
        <end position="367"/>
    </location>
</feature>
<dbReference type="CDD" id="cd10017">
    <property type="entry name" value="B3_DNA"/>
    <property type="match status" value="3"/>
</dbReference>
<evidence type="ECO:0000256" key="3">
    <source>
        <dbReference type="ARBA" id="ARBA00023015"/>
    </source>
</evidence>
<gene>
    <name evidence="9" type="ORF">ACJIZ3_008128</name>
</gene>
<evidence type="ECO:0000256" key="6">
    <source>
        <dbReference type="ARBA" id="ARBA00023242"/>
    </source>
</evidence>
<evidence type="ECO:0000313" key="9">
    <source>
        <dbReference type="EMBL" id="KAL3833392.1"/>
    </source>
</evidence>
<dbReference type="GO" id="GO:0005634">
    <property type="term" value="C:nucleus"/>
    <property type="evidence" value="ECO:0007669"/>
    <property type="project" value="UniProtKB-SubCell"/>
</dbReference>
<dbReference type="GO" id="GO:0003677">
    <property type="term" value="F:DNA binding"/>
    <property type="evidence" value="ECO:0007669"/>
    <property type="project" value="UniProtKB-KW"/>
</dbReference>
<keyword evidence="2" id="KW-0677">Repeat</keyword>
<evidence type="ECO:0000256" key="7">
    <source>
        <dbReference type="SAM" id="MobiDB-lite"/>
    </source>
</evidence>
<feature type="domain" description="TF-B3" evidence="8">
    <location>
        <begin position="11"/>
        <end position="105"/>
    </location>
</feature>
<dbReference type="InterPro" id="IPR003340">
    <property type="entry name" value="B3_DNA-bd"/>
</dbReference>
<reference evidence="9 10" key="1">
    <citation type="submission" date="2024-12" db="EMBL/GenBank/DDBJ databases">
        <title>The unique morphological basis and parallel evolutionary history of personate flowers in Penstemon.</title>
        <authorList>
            <person name="Depatie T.H."/>
            <person name="Wessinger C.A."/>
        </authorList>
    </citation>
    <scope>NUCLEOTIDE SEQUENCE [LARGE SCALE GENOMIC DNA]</scope>
    <source>
        <strain evidence="9">WTNN_2</strain>
        <tissue evidence="9">Leaf</tissue>
    </source>
</reference>